<feature type="domain" description="GmrSD restriction endonucleases N-terminal" evidence="1">
    <location>
        <begin position="10"/>
        <end position="220"/>
    </location>
</feature>
<feature type="domain" description="DUF5655" evidence="3">
    <location>
        <begin position="575"/>
        <end position="680"/>
    </location>
</feature>
<evidence type="ECO:0000259" key="1">
    <source>
        <dbReference type="Pfam" id="PF03235"/>
    </source>
</evidence>
<dbReference type="Pfam" id="PF07510">
    <property type="entry name" value="GmrSD_C"/>
    <property type="match status" value="1"/>
</dbReference>
<dbReference type="Proteomes" id="UP000291819">
    <property type="component" value="Unassembled WGS sequence"/>
</dbReference>
<reference evidence="4 5" key="1">
    <citation type="submission" date="2019-02" db="EMBL/GenBank/DDBJ databases">
        <title>Pedobacter kyonggii whole genome sequence analysis.</title>
        <authorList>
            <person name="Dahal R.H."/>
        </authorList>
    </citation>
    <scope>NUCLEOTIDE SEQUENCE [LARGE SCALE GENOMIC DNA]</scope>
    <source>
        <strain evidence="4 5">K-4-11-1</strain>
    </source>
</reference>
<dbReference type="RefSeq" id="WP_131030271.1">
    <property type="nucleotide sequence ID" value="NZ_SIXF01000009.1"/>
</dbReference>
<dbReference type="InterPro" id="IPR043714">
    <property type="entry name" value="DUF5655"/>
</dbReference>
<dbReference type="EMBL" id="SIXF01000009">
    <property type="protein sequence ID" value="TBO42252.1"/>
    <property type="molecule type" value="Genomic_DNA"/>
</dbReference>
<organism evidence="4 5">
    <name type="scientific">Pedobacter kyonggii</name>
    <dbReference type="NCBI Taxonomy" id="1926871"/>
    <lineage>
        <taxon>Bacteria</taxon>
        <taxon>Pseudomonadati</taxon>
        <taxon>Bacteroidota</taxon>
        <taxon>Sphingobacteriia</taxon>
        <taxon>Sphingobacteriales</taxon>
        <taxon>Sphingobacteriaceae</taxon>
        <taxon>Pedobacter</taxon>
    </lineage>
</organism>
<feature type="domain" description="GmrSD restriction endonucleases C-terminal" evidence="2">
    <location>
        <begin position="407"/>
        <end position="541"/>
    </location>
</feature>
<dbReference type="AlphaFoldDB" id="A0A4Q9HCT9"/>
<evidence type="ECO:0000259" key="3">
    <source>
        <dbReference type="Pfam" id="PF18899"/>
    </source>
</evidence>
<sequence length="686" mass="79332">MKAISANILSVIKGPKQFVIPIYQRTYSWHTSQCRQLLSDIIKTGSQKGGEGHFLGSLVYFQESIYNTTDVPQLLIIDGQQRVTSISLLLLALSEFIDSHPLEIETTANKIKNYYLLNAEEEGELRYKLLLTRKDKETYIALLNGTPLPENYSSRLYENYLFFKDQIDEEKVIDIYNGIMQLFVVDVTLEKDKDNPQLIFESMNSTGLDLSQADLIRNYILMGQNIKDQVYLYDKYWFPMEQNYGNEYGGYFDKFMRDFLSAKTETIPNIDKVYSSFKVFASDQSIEDVVSELTRYSGFYANMVLQKEKDPALLAAFRNLSVLKVDVAYPFLLLVYNDYIDGIIDKTTFLSVIALVENYVVRRAICGIATNSMNKTFLILYRSIQKESYLESLAATMQLFVGSKLFPNDSDFISQLKIKDIYNFRSKGYLLNRLENYNRKELVNTNEYSIEHIMPQNENLRKEWKEMLGPDYLKIREIYLHTLGNLTLTRYNSELSDKPYGFKKTTEGGFDTSPLNLNQFLRTSTVWNREKIEKRAQILAETAAKIWAHPNLSQEALSPYLIKEKIGASEYSIDQFEHLKGNVFSLYERLKKSILALDEAVKEEYKKQYIAFKTSTNFVDIVPQKSRLKLSLNLPFSEIVDPKGICKDISNLGRWGNGDVEVGVSPDEDLNYIMYLIEQSLDYQNN</sequence>
<keyword evidence="5" id="KW-1185">Reference proteome</keyword>
<dbReference type="PANTHER" id="PTHR35149:SF2">
    <property type="entry name" value="DUF262 DOMAIN-CONTAINING PROTEIN"/>
    <property type="match status" value="1"/>
</dbReference>
<dbReference type="InterPro" id="IPR011089">
    <property type="entry name" value="GmrSD_C"/>
</dbReference>
<dbReference type="PANTHER" id="PTHR35149">
    <property type="entry name" value="SLL5132 PROTEIN"/>
    <property type="match status" value="1"/>
</dbReference>
<evidence type="ECO:0000313" key="4">
    <source>
        <dbReference type="EMBL" id="TBO42252.1"/>
    </source>
</evidence>
<evidence type="ECO:0000313" key="5">
    <source>
        <dbReference type="Proteomes" id="UP000291819"/>
    </source>
</evidence>
<comment type="caution">
    <text evidence="4">The sequence shown here is derived from an EMBL/GenBank/DDBJ whole genome shotgun (WGS) entry which is preliminary data.</text>
</comment>
<dbReference type="OrthoDB" id="9798761at2"/>
<name>A0A4Q9HCT9_9SPHI</name>
<dbReference type="Pfam" id="PF18899">
    <property type="entry name" value="DUF5655"/>
    <property type="match status" value="1"/>
</dbReference>
<dbReference type="InterPro" id="IPR004919">
    <property type="entry name" value="GmrSD_N"/>
</dbReference>
<gene>
    <name evidence="4" type="ORF">EYS08_12060</name>
</gene>
<evidence type="ECO:0000259" key="2">
    <source>
        <dbReference type="Pfam" id="PF07510"/>
    </source>
</evidence>
<dbReference type="Pfam" id="PF03235">
    <property type="entry name" value="GmrSD_N"/>
    <property type="match status" value="1"/>
</dbReference>
<accession>A0A4Q9HCT9</accession>
<protein>
    <submittedName>
        <fullName evidence="4">DUF262 domain-containing protein</fullName>
    </submittedName>
</protein>
<proteinExistence type="predicted"/>